<gene>
    <name evidence="2" type="ORF">SAMN02745221_01664</name>
</gene>
<dbReference type="Gene3D" id="3.40.50.300">
    <property type="entry name" value="P-loop containing nucleotide triphosphate hydrolases"/>
    <property type="match status" value="1"/>
</dbReference>
<evidence type="ECO:0000259" key="1">
    <source>
        <dbReference type="Pfam" id="PF13614"/>
    </source>
</evidence>
<sequence>MPRVISLINLKGGVGKTTLTVALGEFFSLWHGLKVLIIDTDPQTNATVALMSEKEWKRRNVKGQTLLGIFKDEVDKYQVFSPQEAIVKKVSNIGGGIDNLHLLPSSLDLIEFQEEFLYRRHDYEHVFRPSLLKERLEEVLHCYDLVLIDCPPDLGFITRNALYMSDYYLIPVIPDILSTYGIPQIINRVEKLKKKTGIGLEPLGIVVSKFRVQSNVHKSQLRLLRAQAGQGGYRRVFDTVIPENNQSAAVMDFNHSFAGLEDKYGYKRPYEEYKALAEEVLAYV</sequence>
<protein>
    <submittedName>
        <fullName evidence="2">Chromosome partitioning protein</fullName>
    </submittedName>
</protein>
<name>A0A1M5Q6G2_9FIRM</name>
<dbReference type="SUPFAM" id="SSF52540">
    <property type="entry name" value="P-loop containing nucleoside triphosphate hydrolases"/>
    <property type="match status" value="1"/>
</dbReference>
<dbReference type="CDD" id="cd02042">
    <property type="entry name" value="ParAB_family"/>
    <property type="match status" value="1"/>
</dbReference>
<evidence type="ECO:0000313" key="3">
    <source>
        <dbReference type="Proteomes" id="UP000242329"/>
    </source>
</evidence>
<dbReference type="PANTHER" id="PTHR13696">
    <property type="entry name" value="P-LOOP CONTAINING NUCLEOSIDE TRIPHOSPHATE HYDROLASE"/>
    <property type="match status" value="1"/>
</dbReference>
<reference evidence="3" key="1">
    <citation type="submission" date="2016-11" db="EMBL/GenBank/DDBJ databases">
        <authorList>
            <person name="Varghese N."/>
            <person name="Submissions S."/>
        </authorList>
    </citation>
    <scope>NUCLEOTIDE SEQUENCE [LARGE SCALE GENOMIC DNA]</scope>
    <source>
        <strain evidence="3">DSM 11003</strain>
    </source>
</reference>
<organism evidence="2 3">
    <name type="scientific">Thermosyntropha lipolytica DSM 11003</name>
    <dbReference type="NCBI Taxonomy" id="1123382"/>
    <lineage>
        <taxon>Bacteria</taxon>
        <taxon>Bacillati</taxon>
        <taxon>Bacillota</taxon>
        <taxon>Clostridia</taxon>
        <taxon>Eubacteriales</taxon>
        <taxon>Syntrophomonadaceae</taxon>
        <taxon>Thermosyntropha</taxon>
    </lineage>
</organism>
<feature type="domain" description="AAA" evidence="1">
    <location>
        <begin position="3"/>
        <end position="196"/>
    </location>
</feature>
<dbReference type="InterPro" id="IPR027417">
    <property type="entry name" value="P-loop_NTPase"/>
</dbReference>
<proteinExistence type="predicted"/>
<dbReference type="InterPro" id="IPR050678">
    <property type="entry name" value="DNA_Partitioning_ATPase"/>
</dbReference>
<dbReference type="AlphaFoldDB" id="A0A1M5Q6G2"/>
<dbReference type="Proteomes" id="UP000242329">
    <property type="component" value="Unassembled WGS sequence"/>
</dbReference>
<keyword evidence="3" id="KW-1185">Reference proteome</keyword>
<dbReference type="OrthoDB" id="9815116at2"/>
<accession>A0A1M5Q6G2</accession>
<dbReference type="PANTHER" id="PTHR13696:SF52">
    <property type="entry name" value="PARA FAMILY PROTEIN CT_582"/>
    <property type="match status" value="1"/>
</dbReference>
<evidence type="ECO:0000313" key="2">
    <source>
        <dbReference type="EMBL" id="SHH09361.1"/>
    </source>
</evidence>
<dbReference type="STRING" id="1123382.SAMN02745221_01664"/>
<dbReference type="EMBL" id="FQWY01000030">
    <property type="protein sequence ID" value="SHH09361.1"/>
    <property type="molecule type" value="Genomic_DNA"/>
</dbReference>
<dbReference type="Pfam" id="PF13614">
    <property type="entry name" value="AAA_31"/>
    <property type="match status" value="1"/>
</dbReference>
<dbReference type="InterPro" id="IPR025669">
    <property type="entry name" value="AAA_dom"/>
</dbReference>
<dbReference type="RefSeq" id="WP_073092731.1">
    <property type="nucleotide sequence ID" value="NZ_FQWY01000030.1"/>
</dbReference>